<dbReference type="CDD" id="cd19608">
    <property type="entry name" value="GH113_mannanase-like"/>
    <property type="match status" value="1"/>
</dbReference>
<dbReference type="Gene3D" id="3.20.20.80">
    <property type="entry name" value="Glycosidases"/>
    <property type="match status" value="1"/>
</dbReference>
<dbReference type="AlphaFoldDB" id="A0A2T4DRE5"/>
<dbReference type="InterPro" id="IPR017853">
    <property type="entry name" value="GH"/>
</dbReference>
<dbReference type="SUPFAM" id="SSF51445">
    <property type="entry name" value="(Trans)glycosidases"/>
    <property type="match status" value="1"/>
</dbReference>
<dbReference type="Pfam" id="PF22612">
    <property type="entry name" value="GH113"/>
    <property type="match status" value="1"/>
</dbReference>
<reference evidence="2 3" key="1">
    <citation type="submission" date="2018-03" db="EMBL/GenBank/DDBJ databases">
        <title>Cross-interface Injection: A General Nanoliter Liquid Handling Method Applied to Single Cells Genome Amplification Automated Nanoliter Liquid Handling Applied to Single Cell Multiple Displacement Amplification.</title>
        <authorList>
            <person name="Yun J."/>
            <person name="Xu P."/>
            <person name="Xu J."/>
            <person name="Dai X."/>
            <person name="Wang Y."/>
            <person name="Zheng X."/>
            <person name="Cao C."/>
            <person name="Yi Q."/>
            <person name="Zhu Y."/>
            <person name="Wang L."/>
            <person name="Dong Z."/>
            <person name="Huang Y."/>
            <person name="Huang L."/>
            <person name="Du W."/>
        </authorList>
    </citation>
    <scope>NUCLEOTIDE SEQUENCE [LARGE SCALE GENOMIC DNA]</scope>
    <source>
        <strain evidence="2 3">Z-D1-2</strain>
    </source>
</reference>
<name>A0A2T4DRE5_9BACT</name>
<dbReference type="InterPro" id="IPR055151">
    <property type="entry name" value="GH113"/>
</dbReference>
<keyword evidence="1" id="KW-1133">Transmembrane helix</keyword>
<evidence type="ECO:0000313" key="2">
    <source>
        <dbReference type="EMBL" id="PTB96391.1"/>
    </source>
</evidence>
<comment type="caution">
    <text evidence="2">The sequence shown here is derived from an EMBL/GenBank/DDBJ whole genome shotgun (WGS) entry which is preliminary data.</text>
</comment>
<evidence type="ECO:0000313" key="3">
    <source>
        <dbReference type="Proteomes" id="UP000240608"/>
    </source>
</evidence>
<keyword evidence="1" id="KW-0812">Transmembrane</keyword>
<dbReference type="EMBL" id="PYVU01000053">
    <property type="protein sequence ID" value="PTB96391.1"/>
    <property type="molecule type" value="Genomic_DNA"/>
</dbReference>
<evidence type="ECO:0008006" key="4">
    <source>
        <dbReference type="Google" id="ProtNLM"/>
    </source>
</evidence>
<sequence>MNKRAFSNIILILFFLIVSAIGAFYLKPEQGVDTLRTKKIHGFNLVAPREVFLLDSLIKVKATGAEWVALVPYAFCDATTGEITFDHPRQWWGEKSEGIKESIIMAQSIGLKVMLKPHLWVGGQGWAGDLTFREEALWNNFEDHYLKYIMNYVKIADSLGVELFCIGTEVRNSTQQRSHFWNLLIDSAKSQYNGKLTYAANWDEYTKVSFWEKLDYIGIDAYFPLSETKSPEVAELVQAWQGPMKEMQQLSKVLNKPVLFTEYGYESTDYPGKGHWSVDKDTLDVNFLAQKAAFEAVYQTFNNQSWWSGGFIWKWHLTQNGLHSRTIKAYTPQNKAAMEVIKKAFEEE</sequence>
<gene>
    <name evidence="2" type="ORF">C9994_07580</name>
</gene>
<proteinExistence type="predicted"/>
<dbReference type="Proteomes" id="UP000240608">
    <property type="component" value="Unassembled WGS sequence"/>
</dbReference>
<keyword evidence="1" id="KW-0472">Membrane</keyword>
<protein>
    <recommendedName>
        <fullName evidence="4">Glycoside hydrolase</fullName>
    </recommendedName>
</protein>
<organism evidence="2 3">
    <name type="scientific">Marivirga lumbricoides</name>
    <dbReference type="NCBI Taxonomy" id="1046115"/>
    <lineage>
        <taxon>Bacteria</taxon>
        <taxon>Pseudomonadati</taxon>
        <taxon>Bacteroidota</taxon>
        <taxon>Cytophagia</taxon>
        <taxon>Cytophagales</taxon>
        <taxon>Marivirgaceae</taxon>
        <taxon>Marivirga</taxon>
    </lineage>
</organism>
<accession>A0A2T4DRE5</accession>
<feature type="transmembrane region" description="Helical" evidence="1">
    <location>
        <begin position="6"/>
        <end position="26"/>
    </location>
</feature>
<evidence type="ECO:0000256" key="1">
    <source>
        <dbReference type="SAM" id="Phobius"/>
    </source>
</evidence>